<dbReference type="GO" id="GO:0005975">
    <property type="term" value="P:carbohydrate metabolic process"/>
    <property type="evidence" value="ECO:0007669"/>
    <property type="project" value="InterPro"/>
</dbReference>
<keyword evidence="8 13" id="KW-0479">Metal-binding</keyword>
<evidence type="ECO:0000256" key="4">
    <source>
        <dbReference type="ARBA" id="ARBA00001947"/>
    </source>
</evidence>
<evidence type="ECO:0000256" key="10">
    <source>
        <dbReference type="NCBIfam" id="TIGR01163"/>
    </source>
</evidence>
<dbReference type="InterPro" id="IPR011060">
    <property type="entry name" value="RibuloseP-bd_barrel"/>
</dbReference>
<dbReference type="InterPro" id="IPR013785">
    <property type="entry name" value="Aldolase_TIM"/>
</dbReference>
<sequence length="228" mass="24751">MTTQFCPSLMCVDFSRLGEELSSLEAAGAAMFHIDVMDGHFVPNFALGPEDIKAVSKLATIPYDVHLMVTNPDPYIARFADLGCSIIYVHAEAPIHLHRTLGNIRSRGIKAGVAINPGTSLNILEEILDVVDVVMVMSVNPGFAGQPFIESSFSKVRRLRTMLNENKSDALIAIDGAISPEVVKKLGTEIDLFILGTAGLFRKDMSYKEAMTVLRKQVVMVKGAGEVA</sequence>
<comment type="cofactor">
    <cofactor evidence="13">
        <name>a divalent metal cation</name>
        <dbReference type="ChEBI" id="CHEBI:60240"/>
    </cofactor>
    <text evidence="13">Binds 1 divalent metal cation per subunit.</text>
</comment>
<feature type="active site" description="Proton acceptor" evidence="12">
    <location>
        <position position="35"/>
    </location>
</feature>
<evidence type="ECO:0000256" key="9">
    <source>
        <dbReference type="ARBA" id="ARBA00023235"/>
    </source>
</evidence>
<dbReference type="InterPro" id="IPR000056">
    <property type="entry name" value="Ribul_P_3_epim-like"/>
</dbReference>
<evidence type="ECO:0000256" key="2">
    <source>
        <dbReference type="ARBA" id="ARBA00001936"/>
    </source>
</evidence>
<dbReference type="GO" id="GO:0046872">
    <property type="term" value="F:metal ion binding"/>
    <property type="evidence" value="ECO:0007669"/>
    <property type="project" value="UniProtKB-KW"/>
</dbReference>
<dbReference type="SUPFAM" id="SSF51366">
    <property type="entry name" value="Ribulose-phoshate binding barrel"/>
    <property type="match status" value="1"/>
</dbReference>
<evidence type="ECO:0000256" key="6">
    <source>
        <dbReference type="ARBA" id="ARBA00009541"/>
    </source>
</evidence>
<feature type="binding site" evidence="14">
    <location>
        <position position="8"/>
    </location>
    <ligand>
        <name>substrate</name>
    </ligand>
</feature>
<comment type="caution">
    <text evidence="15">The sequence shown here is derived from an EMBL/GenBank/DDBJ whole genome shotgun (WGS) entry which is preliminary data.</text>
</comment>
<dbReference type="GO" id="GO:0005737">
    <property type="term" value="C:cytoplasm"/>
    <property type="evidence" value="ECO:0007669"/>
    <property type="project" value="UniProtKB-ARBA"/>
</dbReference>
<feature type="binding site" evidence="13">
    <location>
        <position position="33"/>
    </location>
    <ligand>
        <name>a divalent metal cation</name>
        <dbReference type="ChEBI" id="CHEBI:60240"/>
    </ligand>
</feature>
<dbReference type="CDD" id="cd00429">
    <property type="entry name" value="RPE"/>
    <property type="match status" value="1"/>
</dbReference>
<dbReference type="GO" id="GO:0004750">
    <property type="term" value="F:D-ribulose-phosphate 3-epimerase activity"/>
    <property type="evidence" value="ECO:0007669"/>
    <property type="project" value="UniProtKB-UniRule"/>
</dbReference>
<keyword evidence="9 11" id="KW-0413">Isomerase</keyword>
<dbReference type="RefSeq" id="WP_165060200.1">
    <property type="nucleotide sequence ID" value="NZ_JAADJS010000003.1"/>
</dbReference>
<evidence type="ECO:0000256" key="11">
    <source>
        <dbReference type="PIRNR" id="PIRNR001461"/>
    </source>
</evidence>
<comment type="cofactor">
    <cofactor evidence="2">
        <name>Mn(2+)</name>
        <dbReference type="ChEBI" id="CHEBI:29035"/>
    </cofactor>
</comment>
<proteinExistence type="inferred from homology"/>
<evidence type="ECO:0000256" key="1">
    <source>
        <dbReference type="ARBA" id="ARBA00001782"/>
    </source>
</evidence>
<dbReference type="AlphaFoldDB" id="A0A6M2B6W3"/>
<keyword evidence="13" id="KW-0464">Manganese</keyword>
<evidence type="ECO:0000256" key="14">
    <source>
        <dbReference type="PIRSR" id="PIRSR001461-3"/>
    </source>
</evidence>
<comment type="catalytic activity">
    <reaction evidence="1 11">
        <text>D-ribulose 5-phosphate = D-xylulose 5-phosphate</text>
        <dbReference type="Rhea" id="RHEA:13677"/>
        <dbReference type="ChEBI" id="CHEBI:57737"/>
        <dbReference type="ChEBI" id="CHEBI:58121"/>
        <dbReference type="EC" id="5.1.3.1"/>
    </reaction>
</comment>
<dbReference type="FunFam" id="3.20.20.70:FF:000004">
    <property type="entry name" value="Ribulose-phosphate 3-epimerase"/>
    <property type="match status" value="1"/>
</dbReference>
<dbReference type="EMBL" id="JAADJS010000003">
    <property type="protein sequence ID" value="NGX88629.1"/>
    <property type="molecule type" value="Genomic_DNA"/>
</dbReference>
<dbReference type="Gene3D" id="3.20.20.70">
    <property type="entry name" value="Aldolase class I"/>
    <property type="match status" value="1"/>
</dbReference>
<evidence type="ECO:0000313" key="15">
    <source>
        <dbReference type="EMBL" id="NGX88629.1"/>
    </source>
</evidence>
<evidence type="ECO:0000313" key="16">
    <source>
        <dbReference type="Proteomes" id="UP000476696"/>
    </source>
</evidence>
<name>A0A6M2B6W3_9GAMM</name>
<feature type="binding site" evidence="14">
    <location>
        <begin position="196"/>
        <end position="197"/>
    </location>
    <ligand>
        <name>substrate</name>
    </ligand>
</feature>
<keyword evidence="16" id="KW-1185">Reference proteome</keyword>
<reference evidence="15 16" key="2">
    <citation type="submission" date="2020-03" db="EMBL/GenBank/DDBJ databases">
        <title>Rahnella aceri sp. nov., isoated from traditional Jeju Makgeolli.</title>
        <authorList>
            <person name="Kim I.S."/>
            <person name="Jeon D."/>
        </authorList>
    </citation>
    <scope>NUCLEOTIDE SEQUENCE [LARGE SCALE GENOMIC DNA]</scope>
    <source>
        <strain evidence="15 16">Lac-M11</strain>
    </source>
</reference>
<dbReference type="PIRSF" id="PIRSF001461">
    <property type="entry name" value="RPE"/>
    <property type="match status" value="1"/>
</dbReference>
<protein>
    <recommendedName>
        <fullName evidence="7 10">Ribulose-phosphate 3-epimerase</fullName>
        <ecNumber evidence="7 10">5.1.3.1</ecNumber>
    </recommendedName>
</protein>
<feature type="binding site" evidence="14">
    <location>
        <position position="66"/>
    </location>
    <ligand>
        <name>substrate</name>
    </ligand>
</feature>
<keyword evidence="13" id="KW-0170">Cobalt</keyword>
<dbReference type="InterPro" id="IPR026019">
    <property type="entry name" value="Ribul_P_3_epim"/>
</dbReference>
<gene>
    <name evidence="15" type="primary">rpe</name>
    <name evidence="15" type="ORF">GW579_16245</name>
</gene>
<dbReference type="PROSITE" id="PS01085">
    <property type="entry name" value="RIBUL_P_3_EPIMER_1"/>
    <property type="match status" value="1"/>
</dbReference>
<dbReference type="NCBIfam" id="NF004076">
    <property type="entry name" value="PRK05581.1-4"/>
    <property type="match status" value="1"/>
</dbReference>
<evidence type="ECO:0000256" key="12">
    <source>
        <dbReference type="PIRSR" id="PIRSR001461-1"/>
    </source>
</evidence>
<reference evidence="15 16" key="1">
    <citation type="submission" date="2020-01" db="EMBL/GenBank/DDBJ databases">
        <authorList>
            <person name="Lee S.D."/>
        </authorList>
    </citation>
    <scope>NUCLEOTIDE SEQUENCE [LARGE SCALE GENOMIC DNA]</scope>
    <source>
        <strain evidence="15 16">Lac-M11</strain>
    </source>
</reference>
<dbReference type="Pfam" id="PF00834">
    <property type="entry name" value="Ribul_P_3_epim"/>
    <property type="match status" value="1"/>
</dbReference>
<feature type="binding site" evidence="13">
    <location>
        <position position="175"/>
    </location>
    <ligand>
        <name>a divalent metal cation</name>
        <dbReference type="ChEBI" id="CHEBI:60240"/>
    </ligand>
</feature>
<comment type="cofactor">
    <cofactor evidence="5">
        <name>Fe(2+)</name>
        <dbReference type="ChEBI" id="CHEBI:29033"/>
    </cofactor>
</comment>
<evidence type="ECO:0000256" key="3">
    <source>
        <dbReference type="ARBA" id="ARBA00001941"/>
    </source>
</evidence>
<comment type="similarity">
    <text evidence="6 11">Belongs to the ribulose-phosphate 3-epimerase family.</text>
</comment>
<dbReference type="PANTHER" id="PTHR11749">
    <property type="entry name" value="RIBULOSE-5-PHOSPHATE-3-EPIMERASE"/>
    <property type="match status" value="1"/>
</dbReference>
<keyword evidence="13" id="KW-0862">Zinc</keyword>
<evidence type="ECO:0000256" key="7">
    <source>
        <dbReference type="ARBA" id="ARBA00013188"/>
    </source>
</evidence>
<comment type="cofactor">
    <cofactor evidence="4">
        <name>Zn(2+)</name>
        <dbReference type="ChEBI" id="CHEBI:29105"/>
    </cofactor>
</comment>
<feature type="binding site" evidence="14">
    <location>
        <begin position="142"/>
        <end position="145"/>
    </location>
    <ligand>
        <name>substrate</name>
    </ligand>
</feature>
<feature type="active site" description="Proton donor" evidence="12">
    <location>
        <position position="175"/>
    </location>
</feature>
<feature type="binding site" evidence="13">
    <location>
        <position position="66"/>
    </location>
    <ligand>
        <name>a divalent metal cation</name>
        <dbReference type="ChEBI" id="CHEBI:60240"/>
    </ligand>
</feature>
<dbReference type="Proteomes" id="UP000476696">
    <property type="component" value="Unassembled WGS sequence"/>
</dbReference>
<dbReference type="GO" id="GO:0006098">
    <property type="term" value="P:pentose-phosphate shunt"/>
    <property type="evidence" value="ECO:0007669"/>
    <property type="project" value="UniProtKB-UniRule"/>
</dbReference>
<dbReference type="PROSITE" id="PS01086">
    <property type="entry name" value="RIBUL_P_3_EPIMER_2"/>
    <property type="match status" value="1"/>
</dbReference>
<dbReference type="EC" id="5.1.3.1" evidence="7 10"/>
<feature type="binding site" evidence="13">
    <location>
        <position position="35"/>
    </location>
    <ligand>
        <name>a divalent metal cation</name>
        <dbReference type="ChEBI" id="CHEBI:60240"/>
    </ligand>
</feature>
<organism evidence="15 16">
    <name type="scientific">Rahnella contaminans</name>
    <dbReference type="NCBI Taxonomy" id="2703882"/>
    <lineage>
        <taxon>Bacteria</taxon>
        <taxon>Pseudomonadati</taxon>
        <taxon>Pseudomonadota</taxon>
        <taxon>Gammaproteobacteria</taxon>
        <taxon>Enterobacterales</taxon>
        <taxon>Yersiniaceae</taxon>
        <taxon>Rahnella</taxon>
    </lineage>
</organism>
<evidence type="ECO:0000256" key="13">
    <source>
        <dbReference type="PIRSR" id="PIRSR001461-2"/>
    </source>
</evidence>
<dbReference type="NCBIfam" id="TIGR01163">
    <property type="entry name" value="rpe"/>
    <property type="match status" value="1"/>
</dbReference>
<evidence type="ECO:0000256" key="5">
    <source>
        <dbReference type="ARBA" id="ARBA00001954"/>
    </source>
</evidence>
<accession>A0A6M2B6W3</accession>
<keyword evidence="11" id="KW-0119">Carbohydrate metabolism</keyword>
<evidence type="ECO:0000256" key="8">
    <source>
        <dbReference type="ARBA" id="ARBA00022723"/>
    </source>
</evidence>
<comment type="cofactor">
    <cofactor evidence="3">
        <name>Co(2+)</name>
        <dbReference type="ChEBI" id="CHEBI:48828"/>
    </cofactor>
</comment>